<gene>
    <name evidence="2" type="ORF">ERJ67_00500</name>
</gene>
<evidence type="ECO:0000313" key="3">
    <source>
        <dbReference type="Proteomes" id="UP000317990"/>
    </source>
</evidence>
<comment type="caution">
    <text evidence="2">The sequence shown here is derived from an EMBL/GenBank/DDBJ whole genome shotgun (WGS) entry which is preliminary data.</text>
</comment>
<dbReference type="AlphaFoldDB" id="A0A524RRA9"/>
<dbReference type="Pfam" id="PF24728">
    <property type="entry name" value="DUF7680"/>
    <property type="match status" value="1"/>
</dbReference>
<dbReference type="EMBL" id="SRMO01000001">
    <property type="protein sequence ID" value="TGG96860.1"/>
    <property type="molecule type" value="Genomic_DNA"/>
</dbReference>
<dbReference type="InterPro" id="IPR056097">
    <property type="entry name" value="DUF7680"/>
</dbReference>
<sequence length="152" mass="16677">MTAAIASGGPAYELRNRQRGPSDLLLEVWQVPSTATPELKKPRRIAGLGGHKLLLVEGSVLRRLKAGRMSLAKLRKGESRRDPLSEELALAMGLLFKLLAPMRNVAAIDTCARGIDAMAREEAAYWLGMAMHRKKPRRVLAALRLLLSANQS</sequence>
<name>A0A524RRA9_9CHRO</name>
<feature type="domain" description="DUF7680" evidence="1">
    <location>
        <begin position="12"/>
        <end position="148"/>
    </location>
</feature>
<reference evidence="2 3" key="1">
    <citation type="journal article" date="2019" name="mSystems">
        <title>Life at home and on the roam: Genomic adaptions reflect the dual lifestyle of an intracellular, facultative symbiont.</title>
        <authorList>
            <person name="Burgsdorf I."/>
        </authorList>
    </citation>
    <scope>NUCLEOTIDE SEQUENCE [LARGE SCALE GENOMIC DNA]</scope>
    <source>
        <strain evidence="2">277cV</strain>
    </source>
</reference>
<protein>
    <recommendedName>
        <fullName evidence="1">DUF7680 domain-containing protein</fullName>
    </recommendedName>
</protein>
<organism evidence="2 3">
    <name type="scientific">Aphanocapsa feldmannii 277cV</name>
    <dbReference type="NCBI Taxonomy" id="2507553"/>
    <lineage>
        <taxon>Bacteria</taxon>
        <taxon>Bacillati</taxon>
        <taxon>Cyanobacteriota</taxon>
        <taxon>Cyanophyceae</taxon>
        <taxon>Oscillatoriophycideae</taxon>
        <taxon>Chroococcales</taxon>
        <taxon>Microcystaceae</taxon>
        <taxon>Aphanocapsa</taxon>
    </lineage>
</organism>
<dbReference type="Proteomes" id="UP000317990">
    <property type="component" value="Unassembled WGS sequence"/>
</dbReference>
<accession>A0A524RRA9</accession>
<evidence type="ECO:0000313" key="2">
    <source>
        <dbReference type="EMBL" id="TGG96860.1"/>
    </source>
</evidence>
<proteinExistence type="predicted"/>
<evidence type="ECO:0000259" key="1">
    <source>
        <dbReference type="Pfam" id="PF24728"/>
    </source>
</evidence>